<accession>A0ABU3AG17</accession>
<dbReference type="EMBL" id="JAVRFH010000002">
    <property type="protein sequence ID" value="MDT0609116.1"/>
    <property type="molecule type" value="Genomic_DNA"/>
</dbReference>
<keyword evidence="2" id="KW-1185">Reference proteome</keyword>
<dbReference type="Proteomes" id="UP001180724">
    <property type="component" value="Unassembled WGS sequence"/>
</dbReference>
<evidence type="ECO:0000313" key="2">
    <source>
        <dbReference type="Proteomes" id="UP001180724"/>
    </source>
</evidence>
<protein>
    <submittedName>
        <fullName evidence="1">Uncharacterized protein</fullName>
    </submittedName>
</protein>
<sequence>MDGRALQATAGVRAHGLPATTVEDPFGSDREVFKVQGNVYMPLVVDTLPTSRQPVGPRTFGRLG</sequence>
<comment type="caution">
    <text evidence="1">The sequence shown here is derived from an EMBL/GenBank/DDBJ whole genome shotgun (WGS) entry which is preliminary data.</text>
</comment>
<proteinExistence type="predicted"/>
<gene>
    <name evidence="1" type="ORF">RM812_02550</name>
</gene>
<reference evidence="1" key="1">
    <citation type="submission" date="2024-05" db="EMBL/GenBank/DDBJ databases">
        <title>30 novel species of actinomycetes from the DSMZ collection.</title>
        <authorList>
            <person name="Nouioui I."/>
        </authorList>
    </citation>
    <scope>NUCLEOTIDE SEQUENCE</scope>
    <source>
        <strain evidence="1">DSM 40712</strain>
    </source>
</reference>
<dbReference type="RefSeq" id="WP_311570708.1">
    <property type="nucleotide sequence ID" value="NZ_JAVRFH010000002.1"/>
</dbReference>
<organism evidence="1 2">
    <name type="scientific">Streptomyces lancefieldiae</name>
    <dbReference type="NCBI Taxonomy" id="3075520"/>
    <lineage>
        <taxon>Bacteria</taxon>
        <taxon>Bacillati</taxon>
        <taxon>Actinomycetota</taxon>
        <taxon>Actinomycetes</taxon>
        <taxon>Kitasatosporales</taxon>
        <taxon>Streptomycetaceae</taxon>
        <taxon>Streptomyces</taxon>
    </lineage>
</organism>
<evidence type="ECO:0000313" key="1">
    <source>
        <dbReference type="EMBL" id="MDT0609116.1"/>
    </source>
</evidence>
<name>A0ABU3AG17_9ACTN</name>